<feature type="transmembrane region" description="Helical" evidence="1">
    <location>
        <begin position="406"/>
        <end position="428"/>
    </location>
</feature>
<evidence type="ECO:0000313" key="6">
    <source>
        <dbReference type="Proteomes" id="UP000034063"/>
    </source>
</evidence>
<reference evidence="5 6" key="1">
    <citation type="journal article" date="2015" name="Nature">
        <title>rRNA introns, odd ribosomes, and small enigmatic genomes across a large radiation of phyla.</title>
        <authorList>
            <person name="Brown C.T."/>
            <person name="Hug L.A."/>
            <person name="Thomas B.C."/>
            <person name="Sharon I."/>
            <person name="Castelle C.J."/>
            <person name="Singh A."/>
            <person name="Wilkins M.J."/>
            <person name="Williams K.H."/>
            <person name="Banfield J.F."/>
        </authorList>
    </citation>
    <scope>NUCLEOTIDE SEQUENCE [LARGE SCALE GENOMIC DNA]</scope>
</reference>
<dbReference type="InterPro" id="IPR048389">
    <property type="entry name" value="YciQ-like_C"/>
</dbReference>
<evidence type="ECO:0000259" key="3">
    <source>
        <dbReference type="Pfam" id="PF09972"/>
    </source>
</evidence>
<keyword evidence="1" id="KW-0812">Transmembrane</keyword>
<name>A0A0G1HHV4_9BACT</name>
<evidence type="ECO:0000256" key="1">
    <source>
        <dbReference type="SAM" id="Phobius"/>
    </source>
</evidence>
<dbReference type="Proteomes" id="UP000034063">
    <property type="component" value="Unassembled WGS sequence"/>
</dbReference>
<feature type="domain" description="DUF2207" evidence="3">
    <location>
        <begin position="26"/>
        <end position="216"/>
    </location>
</feature>
<protein>
    <recommendedName>
        <fullName evidence="7">DUF2207 domain-containing protein</fullName>
    </recommendedName>
</protein>
<keyword evidence="1" id="KW-1133">Transmembrane helix</keyword>
<proteinExistence type="predicted"/>
<dbReference type="EMBL" id="LCIB01000017">
    <property type="protein sequence ID" value="KKT46836.1"/>
    <property type="molecule type" value="Genomic_DNA"/>
</dbReference>
<comment type="caution">
    <text evidence="5">The sequence shown here is derived from an EMBL/GenBank/DDBJ whole genome shotgun (WGS) entry which is preliminary data.</text>
</comment>
<keyword evidence="1" id="KW-0472">Membrane</keyword>
<feature type="transmembrane region" description="Helical" evidence="1">
    <location>
        <begin position="243"/>
        <end position="265"/>
    </location>
</feature>
<organism evidence="5 6">
    <name type="scientific">Candidatus Gottesmanbacteria bacterium GW2011_GWA2_44_17</name>
    <dbReference type="NCBI Taxonomy" id="1618444"/>
    <lineage>
        <taxon>Bacteria</taxon>
        <taxon>Candidatus Gottesmaniibacteriota</taxon>
    </lineage>
</organism>
<dbReference type="Pfam" id="PF09972">
    <property type="entry name" value="DUF2207"/>
    <property type="match status" value="1"/>
</dbReference>
<dbReference type="AlphaFoldDB" id="A0A0G1HHV4"/>
<evidence type="ECO:0000259" key="4">
    <source>
        <dbReference type="Pfam" id="PF20990"/>
    </source>
</evidence>
<evidence type="ECO:0008006" key="7">
    <source>
        <dbReference type="Google" id="ProtNLM"/>
    </source>
</evidence>
<sequence>MKKLLLFFTIVCALAFFPITTLRAEEISSFDGDISIQKDGSFTVSENILYDFGTHEKHGIYRTIPYEKINTEGKRFRMDMGPFSVIDPEGKPYQFTQSTEGQDTQLKIGSPNVLVREQKTYIIRYTVKGGLTYFSDHDELYWQVTGTDWQVPIQKASLAVSLPGTIDQTQIRMTCYTGSRDSSASDCSTAYTNGRITISSDTMLSSREGMTVVVGFPKNLVAVLEPKPVNTWLSDLIVTIVRIVFALFSIGWYLILPVWIVVHWFRTGRDPKPPMGVASAWFDVPKTDKEHRLLTPGETGTLIDEKADMREITATIVDLARRGYLKIIEKKKRDFYLEKRNAVKKEDTLVQFEKTLYDGIFFGEDPVRIKDADSIDTVSKTKKQLYDAVVQEKFFVSNPESVRTKYSIIGGLALFTMNFPLALSSFIFGRAMPKKTVSGAQNAAVAQSLKNFITSQERQYTYQAKNQIFFEKFLPYAIAFGVEKIWADRFKDIKLTKPDWYDGYDMQTFNSVYFISSLNSSMHSFSSAATPTRSSSGFSSGFSGGSVGGGGGGGGGGSW</sequence>
<evidence type="ECO:0000313" key="5">
    <source>
        <dbReference type="EMBL" id="KKT46836.1"/>
    </source>
</evidence>
<dbReference type="InterPro" id="IPR018702">
    <property type="entry name" value="DUF2207"/>
</dbReference>
<keyword evidence="2" id="KW-0732">Signal</keyword>
<feature type="chain" id="PRO_5002537458" description="DUF2207 domain-containing protein" evidence="2">
    <location>
        <begin position="25"/>
        <end position="559"/>
    </location>
</feature>
<accession>A0A0G1HHV4</accession>
<feature type="signal peptide" evidence="2">
    <location>
        <begin position="1"/>
        <end position="24"/>
    </location>
</feature>
<evidence type="ECO:0000256" key="2">
    <source>
        <dbReference type="SAM" id="SignalP"/>
    </source>
</evidence>
<gene>
    <name evidence="5" type="ORF">UW37_C0017G0007</name>
</gene>
<feature type="domain" description="Predicted membrane protein YciQ-like C-terminal" evidence="4">
    <location>
        <begin position="294"/>
        <end position="415"/>
    </location>
</feature>
<dbReference type="Pfam" id="PF20990">
    <property type="entry name" value="DUF2207_C"/>
    <property type="match status" value="1"/>
</dbReference>